<evidence type="ECO:0000313" key="3">
    <source>
        <dbReference type="Proteomes" id="UP000675163"/>
    </source>
</evidence>
<dbReference type="AlphaFoldDB" id="A0A940PKP8"/>
<dbReference type="EMBL" id="JAFIDA010000001">
    <property type="protein sequence ID" value="MBP1324803.1"/>
    <property type="molecule type" value="Genomic_DNA"/>
</dbReference>
<protein>
    <submittedName>
        <fullName evidence="2">SEC-C motif-containing protein</fullName>
    </submittedName>
</protein>
<proteinExistence type="predicted"/>
<organism evidence="2 3">
    <name type="scientific">Leucobacter exalbidus</name>
    <dbReference type="NCBI Taxonomy" id="662960"/>
    <lineage>
        <taxon>Bacteria</taxon>
        <taxon>Bacillati</taxon>
        <taxon>Actinomycetota</taxon>
        <taxon>Actinomycetes</taxon>
        <taxon>Micrococcales</taxon>
        <taxon>Microbacteriaceae</taxon>
        <taxon>Leucobacter</taxon>
    </lineage>
</organism>
<dbReference type="InterPro" id="IPR032710">
    <property type="entry name" value="NTF2-like_dom_sf"/>
</dbReference>
<dbReference type="Pfam" id="PF17775">
    <property type="entry name" value="YchJ_M-like"/>
    <property type="match status" value="1"/>
</dbReference>
<gene>
    <name evidence="2" type="ORF">JOF28_000035</name>
</gene>
<dbReference type="Proteomes" id="UP000675163">
    <property type="component" value="Unassembled WGS sequence"/>
</dbReference>
<evidence type="ECO:0000313" key="2">
    <source>
        <dbReference type="EMBL" id="MBP1324803.1"/>
    </source>
</evidence>
<evidence type="ECO:0000259" key="1">
    <source>
        <dbReference type="Pfam" id="PF17775"/>
    </source>
</evidence>
<dbReference type="SUPFAM" id="SSF54427">
    <property type="entry name" value="NTF2-like"/>
    <property type="match status" value="1"/>
</dbReference>
<comment type="caution">
    <text evidence="2">The sequence shown here is derived from an EMBL/GenBank/DDBJ whole genome shotgun (WGS) entry which is preliminary data.</text>
</comment>
<dbReference type="Gene3D" id="3.10.450.50">
    <property type="match status" value="1"/>
</dbReference>
<reference evidence="2" key="1">
    <citation type="submission" date="2021-02" db="EMBL/GenBank/DDBJ databases">
        <title>Sequencing the genomes of 1000 actinobacteria strains.</title>
        <authorList>
            <person name="Klenk H.-P."/>
        </authorList>
    </citation>
    <scope>NUCLEOTIDE SEQUENCE</scope>
    <source>
        <strain evidence="2">DSM 22850</strain>
    </source>
</reference>
<dbReference type="InterPro" id="IPR004027">
    <property type="entry name" value="SEC_C_motif"/>
</dbReference>
<dbReference type="InterPro" id="IPR048469">
    <property type="entry name" value="YchJ-like_M"/>
</dbReference>
<name>A0A940PKP8_9MICO</name>
<accession>A0A940PKP8</accession>
<sequence length="147" mass="16398">MREQSPDPALDTALDTALDLAQKCPCGRGDTYGACCAPLHAGEAAPTAERLMRSRYAAFALGLVPYLERSWHASTRPDDLELDPEVVWRRLLIEHVEAGSPFDQEGFVTFAAIGRGPDGRFEQRERSRFVRDKAGRWVYLDGDAVFE</sequence>
<dbReference type="RefSeq" id="WP_209703930.1">
    <property type="nucleotide sequence ID" value="NZ_JAFIDA010000001.1"/>
</dbReference>
<feature type="domain" description="YchJ-like middle NTF2-like" evidence="1">
    <location>
        <begin position="47"/>
        <end position="142"/>
    </location>
</feature>
<dbReference type="Pfam" id="PF02810">
    <property type="entry name" value="SEC-C"/>
    <property type="match status" value="1"/>
</dbReference>
<keyword evidence="3" id="KW-1185">Reference proteome</keyword>